<gene>
    <name evidence="1" type="ORF">MARPO_0041s0157</name>
</gene>
<accession>A0A2R6X2K8</accession>
<dbReference type="Gramene" id="Mp4g18770.1">
    <property type="protein sequence ID" value="Mp4g18770.1.cds1"/>
    <property type="gene ID" value="Mp4g18770"/>
</dbReference>
<sequence>MEIVDGPDLRNKIWNKHVIVYCDTFTDGTAFFKLILGGVLLPDDRRSLIYYSTTGTWSWLAHPFPANMELGWQGGKCVACGGCMYWLVWNRRDHMKALLIFDLQEEKWKTLLEKSEEDKPGSLQIAAYEGHVCLLALDWFPLNGSFGRRSYGGAFLQHPMVRAMEELENSGKGKKADLFSFMPQEAVMPSSSSIENIMNSWWRNTRLDSACCFLFPTLLFAMSMTFVSGEFCCKHSRIPGVQ</sequence>
<dbReference type="InterPro" id="IPR050796">
    <property type="entry name" value="SCF_F-box_component"/>
</dbReference>
<name>A0A2R6X2K8_MARPO</name>
<evidence type="ECO:0000313" key="2">
    <source>
        <dbReference type="Proteomes" id="UP000244005"/>
    </source>
</evidence>
<reference evidence="2" key="1">
    <citation type="journal article" date="2017" name="Cell">
        <title>Insights into land plant evolution garnered from the Marchantia polymorpha genome.</title>
        <authorList>
            <person name="Bowman J.L."/>
            <person name="Kohchi T."/>
            <person name="Yamato K.T."/>
            <person name="Jenkins J."/>
            <person name="Shu S."/>
            <person name="Ishizaki K."/>
            <person name="Yamaoka S."/>
            <person name="Nishihama R."/>
            <person name="Nakamura Y."/>
            <person name="Berger F."/>
            <person name="Adam C."/>
            <person name="Aki S.S."/>
            <person name="Althoff F."/>
            <person name="Araki T."/>
            <person name="Arteaga-Vazquez M.A."/>
            <person name="Balasubrmanian S."/>
            <person name="Barry K."/>
            <person name="Bauer D."/>
            <person name="Boehm C.R."/>
            <person name="Briginshaw L."/>
            <person name="Caballero-Perez J."/>
            <person name="Catarino B."/>
            <person name="Chen F."/>
            <person name="Chiyoda S."/>
            <person name="Chovatia M."/>
            <person name="Davies K.M."/>
            <person name="Delmans M."/>
            <person name="Demura T."/>
            <person name="Dierschke T."/>
            <person name="Dolan L."/>
            <person name="Dorantes-Acosta A.E."/>
            <person name="Eklund D.M."/>
            <person name="Florent S.N."/>
            <person name="Flores-Sandoval E."/>
            <person name="Fujiyama A."/>
            <person name="Fukuzawa H."/>
            <person name="Galik B."/>
            <person name="Grimanelli D."/>
            <person name="Grimwood J."/>
            <person name="Grossniklaus U."/>
            <person name="Hamada T."/>
            <person name="Haseloff J."/>
            <person name="Hetherington A.J."/>
            <person name="Higo A."/>
            <person name="Hirakawa Y."/>
            <person name="Hundley H.N."/>
            <person name="Ikeda Y."/>
            <person name="Inoue K."/>
            <person name="Inoue S.I."/>
            <person name="Ishida S."/>
            <person name="Jia Q."/>
            <person name="Kakita M."/>
            <person name="Kanazawa T."/>
            <person name="Kawai Y."/>
            <person name="Kawashima T."/>
            <person name="Kennedy M."/>
            <person name="Kinose K."/>
            <person name="Kinoshita T."/>
            <person name="Kohara Y."/>
            <person name="Koide E."/>
            <person name="Komatsu K."/>
            <person name="Kopischke S."/>
            <person name="Kubo M."/>
            <person name="Kyozuka J."/>
            <person name="Lagercrantz U."/>
            <person name="Lin S.S."/>
            <person name="Lindquist E."/>
            <person name="Lipzen A.M."/>
            <person name="Lu C.W."/>
            <person name="De Luna E."/>
            <person name="Martienssen R.A."/>
            <person name="Minamino N."/>
            <person name="Mizutani M."/>
            <person name="Mizutani M."/>
            <person name="Mochizuki N."/>
            <person name="Monte I."/>
            <person name="Mosher R."/>
            <person name="Nagasaki H."/>
            <person name="Nakagami H."/>
            <person name="Naramoto S."/>
            <person name="Nishitani K."/>
            <person name="Ohtani M."/>
            <person name="Okamoto T."/>
            <person name="Okumura M."/>
            <person name="Phillips J."/>
            <person name="Pollak B."/>
            <person name="Reinders A."/>
            <person name="Rovekamp M."/>
            <person name="Sano R."/>
            <person name="Sawa S."/>
            <person name="Schmid M.W."/>
            <person name="Shirakawa M."/>
            <person name="Solano R."/>
            <person name="Spunde A."/>
            <person name="Suetsugu N."/>
            <person name="Sugano S."/>
            <person name="Sugiyama A."/>
            <person name="Sun R."/>
            <person name="Suzuki Y."/>
            <person name="Takenaka M."/>
            <person name="Takezawa D."/>
            <person name="Tomogane H."/>
            <person name="Tsuzuki M."/>
            <person name="Ueda T."/>
            <person name="Umeda M."/>
            <person name="Ward J.M."/>
            <person name="Watanabe Y."/>
            <person name="Yazaki K."/>
            <person name="Yokoyama R."/>
            <person name="Yoshitake Y."/>
            <person name="Yotsui I."/>
            <person name="Zachgo S."/>
            <person name="Schmutz J."/>
        </authorList>
    </citation>
    <scope>NUCLEOTIDE SEQUENCE [LARGE SCALE GENOMIC DNA]</scope>
    <source>
        <strain evidence="2">Tak-1</strain>
    </source>
</reference>
<proteinExistence type="predicted"/>
<organism evidence="1 2">
    <name type="scientific">Marchantia polymorpha</name>
    <name type="common">Common liverwort</name>
    <name type="synonym">Marchantia aquatica</name>
    <dbReference type="NCBI Taxonomy" id="3197"/>
    <lineage>
        <taxon>Eukaryota</taxon>
        <taxon>Viridiplantae</taxon>
        <taxon>Streptophyta</taxon>
        <taxon>Embryophyta</taxon>
        <taxon>Marchantiophyta</taxon>
        <taxon>Marchantiopsida</taxon>
        <taxon>Marchantiidae</taxon>
        <taxon>Marchantiales</taxon>
        <taxon>Marchantiaceae</taxon>
        <taxon>Marchantia</taxon>
    </lineage>
</organism>
<dbReference type="SUPFAM" id="SSF50965">
    <property type="entry name" value="Galactose oxidase, central domain"/>
    <property type="match status" value="1"/>
</dbReference>
<dbReference type="AlphaFoldDB" id="A0A2R6X2K8"/>
<protein>
    <recommendedName>
        <fullName evidence="3">F-box associated domain-containing protein</fullName>
    </recommendedName>
</protein>
<dbReference type="InterPro" id="IPR011043">
    <property type="entry name" value="Gal_Oxase/kelch_b-propeller"/>
</dbReference>
<evidence type="ECO:0008006" key="3">
    <source>
        <dbReference type="Google" id="ProtNLM"/>
    </source>
</evidence>
<dbReference type="PANTHER" id="PTHR31672">
    <property type="entry name" value="BNACNNG10540D PROTEIN"/>
    <property type="match status" value="1"/>
</dbReference>
<evidence type="ECO:0000313" key="1">
    <source>
        <dbReference type="EMBL" id="PTQ40306.1"/>
    </source>
</evidence>
<dbReference type="Proteomes" id="UP000244005">
    <property type="component" value="Unassembled WGS sequence"/>
</dbReference>
<keyword evidence="2" id="KW-1185">Reference proteome</keyword>
<dbReference type="EMBL" id="KZ772713">
    <property type="protein sequence ID" value="PTQ40306.1"/>
    <property type="molecule type" value="Genomic_DNA"/>
</dbReference>
<dbReference type="PANTHER" id="PTHR31672:SF2">
    <property type="entry name" value="F-BOX DOMAIN-CONTAINING PROTEIN"/>
    <property type="match status" value="1"/>
</dbReference>